<evidence type="ECO:0000313" key="4">
    <source>
        <dbReference type="EMBL" id="CRG82732.1"/>
    </source>
</evidence>
<dbReference type="InterPro" id="IPR051164">
    <property type="entry name" value="NmrA-like_oxidored"/>
</dbReference>
<dbReference type="Pfam" id="PF05368">
    <property type="entry name" value="NmrA"/>
    <property type="match status" value="2"/>
</dbReference>
<gene>
    <name evidence="4" type="ORF">PISL3812_00077</name>
</gene>
<dbReference type="PANTHER" id="PTHR42748:SF11">
    <property type="entry name" value="NMRA-LIKE DOMAIN-CONTAINING PROTEIN"/>
    <property type="match status" value="1"/>
</dbReference>
<dbReference type="EMBL" id="CVMT01000001">
    <property type="protein sequence ID" value="CRG82732.1"/>
    <property type="molecule type" value="Genomic_DNA"/>
</dbReference>
<protein>
    <recommendedName>
        <fullName evidence="3">Rhodanese domain-containing protein</fullName>
    </recommendedName>
</protein>
<keyword evidence="5" id="KW-1185">Reference proteome</keyword>
<sequence>MSKLFVVFGATGQQGGALVNYIISHPDFSKDFRLRGITRNSSSPAAKQLHEKGVEVVELKDGRILFGFAWGPETKLPLIDINDTGKYLSPALRDPIKYNGCRLIAATAFYTAKEQVDTWSTVSGKEVILPEEDIPLLTSDPLQQKMSRPGTVLEKWGYYGPTGEEDLCWMHNQLNEKLTTWKEFLESNGPWFVE</sequence>
<dbReference type="Proteomes" id="UP000054383">
    <property type="component" value="Unassembled WGS sequence"/>
</dbReference>
<dbReference type="OrthoDB" id="3358371at2759"/>
<feature type="domain" description="Rhodanese" evidence="3">
    <location>
        <begin position="40"/>
        <end position="75"/>
    </location>
</feature>
<dbReference type="InterPro" id="IPR036291">
    <property type="entry name" value="NAD(P)-bd_dom_sf"/>
</dbReference>
<evidence type="ECO:0000256" key="2">
    <source>
        <dbReference type="ARBA" id="ARBA00022857"/>
    </source>
</evidence>
<evidence type="ECO:0000313" key="5">
    <source>
        <dbReference type="Proteomes" id="UP000054383"/>
    </source>
</evidence>
<dbReference type="PANTHER" id="PTHR42748">
    <property type="entry name" value="NITROGEN METABOLITE REPRESSION PROTEIN NMRA FAMILY MEMBER"/>
    <property type="match status" value="1"/>
</dbReference>
<organism evidence="4 5">
    <name type="scientific">Talaromyces islandicus</name>
    <name type="common">Penicillium islandicum</name>
    <dbReference type="NCBI Taxonomy" id="28573"/>
    <lineage>
        <taxon>Eukaryota</taxon>
        <taxon>Fungi</taxon>
        <taxon>Dikarya</taxon>
        <taxon>Ascomycota</taxon>
        <taxon>Pezizomycotina</taxon>
        <taxon>Eurotiomycetes</taxon>
        <taxon>Eurotiomycetidae</taxon>
        <taxon>Eurotiales</taxon>
        <taxon>Trichocomaceae</taxon>
        <taxon>Talaromyces</taxon>
        <taxon>Talaromyces sect. Islandici</taxon>
    </lineage>
</organism>
<evidence type="ECO:0000259" key="3">
    <source>
        <dbReference type="PROSITE" id="PS50206"/>
    </source>
</evidence>
<dbReference type="PROSITE" id="PS50206">
    <property type="entry name" value="RHODANESE_3"/>
    <property type="match status" value="1"/>
</dbReference>
<dbReference type="InterPro" id="IPR001763">
    <property type="entry name" value="Rhodanese-like_dom"/>
</dbReference>
<evidence type="ECO:0000256" key="1">
    <source>
        <dbReference type="ARBA" id="ARBA00006328"/>
    </source>
</evidence>
<name>A0A0U1LIU7_TALIS</name>
<dbReference type="GO" id="GO:0005634">
    <property type="term" value="C:nucleus"/>
    <property type="evidence" value="ECO:0007669"/>
    <property type="project" value="TreeGrafter"/>
</dbReference>
<dbReference type="STRING" id="28573.A0A0U1LIU7"/>
<reference evidence="4 5" key="1">
    <citation type="submission" date="2015-04" db="EMBL/GenBank/DDBJ databases">
        <authorList>
            <person name="Syromyatnikov M.Y."/>
            <person name="Popov V.N."/>
        </authorList>
    </citation>
    <scope>NUCLEOTIDE SEQUENCE [LARGE SCALE GENOMIC DNA]</scope>
    <source>
        <strain evidence="4">WF-38-12</strain>
    </source>
</reference>
<dbReference type="AlphaFoldDB" id="A0A0U1LIU7"/>
<dbReference type="Gene3D" id="3.40.50.720">
    <property type="entry name" value="NAD(P)-binding Rossmann-like Domain"/>
    <property type="match status" value="2"/>
</dbReference>
<proteinExistence type="inferred from homology"/>
<keyword evidence="2" id="KW-0521">NADP</keyword>
<dbReference type="InterPro" id="IPR008030">
    <property type="entry name" value="NmrA-like"/>
</dbReference>
<dbReference type="SUPFAM" id="SSF51735">
    <property type="entry name" value="NAD(P)-binding Rossmann-fold domains"/>
    <property type="match status" value="2"/>
</dbReference>
<comment type="similarity">
    <text evidence="1">Belongs to the NmrA-type oxidoreductase family.</text>
</comment>
<dbReference type="OMA" id="YGYFGGA"/>
<accession>A0A0U1LIU7</accession>